<gene>
    <name evidence="2" type="ORF">CDD80_3993</name>
</gene>
<accession>A0A2C5YWP8</accession>
<dbReference type="Proteomes" id="UP000226431">
    <property type="component" value="Unassembled WGS sequence"/>
</dbReference>
<evidence type="ECO:0000313" key="2">
    <source>
        <dbReference type="EMBL" id="PHH73177.1"/>
    </source>
</evidence>
<reference evidence="2 3" key="1">
    <citation type="submission" date="2017-06" db="EMBL/GenBank/DDBJ databases">
        <title>Ant-infecting Ophiocordyceps genomes reveal a high diversity of potential behavioral manipulation genes and a possible major role for enterotoxins.</title>
        <authorList>
            <person name="De Bekker C."/>
            <person name="Evans H.C."/>
            <person name="Brachmann A."/>
            <person name="Hughes D.P."/>
        </authorList>
    </citation>
    <scope>NUCLEOTIDE SEQUENCE [LARGE SCALE GENOMIC DNA]</scope>
    <source>
        <strain evidence="2 3">Map16</strain>
    </source>
</reference>
<organism evidence="2 3">
    <name type="scientific">Ophiocordyceps camponoti-rufipedis</name>
    <dbReference type="NCBI Taxonomy" id="2004952"/>
    <lineage>
        <taxon>Eukaryota</taxon>
        <taxon>Fungi</taxon>
        <taxon>Dikarya</taxon>
        <taxon>Ascomycota</taxon>
        <taxon>Pezizomycotina</taxon>
        <taxon>Sordariomycetes</taxon>
        <taxon>Hypocreomycetidae</taxon>
        <taxon>Hypocreales</taxon>
        <taxon>Ophiocordycipitaceae</taxon>
        <taxon>Ophiocordyceps</taxon>
    </lineage>
</organism>
<name>A0A2C5YWP8_9HYPO</name>
<dbReference type="EMBL" id="NJES01000362">
    <property type="protein sequence ID" value="PHH73177.1"/>
    <property type="molecule type" value="Genomic_DNA"/>
</dbReference>
<feature type="region of interest" description="Disordered" evidence="1">
    <location>
        <begin position="277"/>
        <end position="299"/>
    </location>
</feature>
<feature type="region of interest" description="Disordered" evidence="1">
    <location>
        <begin position="236"/>
        <end position="263"/>
    </location>
</feature>
<proteinExistence type="predicted"/>
<dbReference type="OrthoDB" id="4936392at2759"/>
<feature type="region of interest" description="Disordered" evidence="1">
    <location>
        <begin position="24"/>
        <end position="122"/>
    </location>
</feature>
<sequence length="412" mass="45720">MPNPSASFRSQTICTSRLASLGHHAPFVPPLHASQPDAARVRSHDRLLRPEDGSASAWTSAVSSSPPSAPDSTDLPELLKQGLKLDKSSSHSVLEPVSPRSISSEYPSDGHGSPRMLSPSSTVRINRLSPEYLSRFARGNDRLSFLRSSSSASAKNAAATDGQDAVDEASTAISRWRDERLSLEPGKYNRYEFVDSSEILPSDPMLQNQSTELALYLGSSTQKQDLDGALSVTAVGNPPDEAAGSKSDCVNANDGANDPKSIWDSSTYVKSQYDGVVETTQQKSSRSTSVTTPPPPPGYFKRKATQLSFAGFSMPDAKRRRLSSLRKWATKMYHGGGRRLSRAYNRWRQQNEVNRKQFHDWRANRRREKTADPVKGKPERVFGLFSFDRKGEEWWKEGVAKFRAPTWMHFQK</sequence>
<feature type="compositionally biased region" description="Basic and acidic residues" evidence="1">
    <location>
        <begin position="39"/>
        <end position="52"/>
    </location>
</feature>
<comment type="caution">
    <text evidence="2">The sequence shown here is derived from an EMBL/GenBank/DDBJ whole genome shotgun (WGS) entry which is preliminary data.</text>
</comment>
<evidence type="ECO:0000256" key="1">
    <source>
        <dbReference type="SAM" id="MobiDB-lite"/>
    </source>
</evidence>
<evidence type="ECO:0000313" key="3">
    <source>
        <dbReference type="Proteomes" id="UP000226431"/>
    </source>
</evidence>
<dbReference type="AlphaFoldDB" id="A0A2C5YWP8"/>
<protein>
    <submittedName>
        <fullName evidence="2">Uncharacterized protein</fullName>
    </submittedName>
</protein>
<feature type="compositionally biased region" description="Low complexity" evidence="1">
    <location>
        <begin position="54"/>
        <end position="72"/>
    </location>
</feature>
<keyword evidence="3" id="KW-1185">Reference proteome</keyword>